<evidence type="ECO:0000256" key="3">
    <source>
        <dbReference type="ARBA" id="ARBA00022692"/>
    </source>
</evidence>
<feature type="compositionally biased region" description="Basic and acidic residues" evidence="8">
    <location>
        <begin position="434"/>
        <end position="457"/>
    </location>
</feature>
<dbReference type="GeneID" id="87913486"/>
<organism evidence="10 11">
    <name type="scientific">Podospora pseudocomata</name>
    <dbReference type="NCBI Taxonomy" id="2093779"/>
    <lineage>
        <taxon>Eukaryota</taxon>
        <taxon>Fungi</taxon>
        <taxon>Dikarya</taxon>
        <taxon>Ascomycota</taxon>
        <taxon>Pezizomycotina</taxon>
        <taxon>Sordariomycetes</taxon>
        <taxon>Sordariomycetidae</taxon>
        <taxon>Sordariales</taxon>
        <taxon>Podosporaceae</taxon>
        <taxon>Podospora</taxon>
    </lineage>
</organism>
<comment type="caution">
    <text evidence="10">The sequence shown here is derived from an EMBL/GenBank/DDBJ whole genome shotgun (WGS) entry which is preliminary data.</text>
</comment>
<feature type="compositionally biased region" description="Low complexity" evidence="8">
    <location>
        <begin position="194"/>
        <end position="206"/>
    </location>
</feature>
<dbReference type="Gene3D" id="1.20.5.340">
    <property type="match status" value="1"/>
</dbReference>
<feature type="compositionally biased region" description="Basic and acidic residues" evidence="8">
    <location>
        <begin position="85"/>
        <end position="123"/>
    </location>
</feature>
<evidence type="ECO:0000256" key="8">
    <source>
        <dbReference type="SAM" id="MobiDB-lite"/>
    </source>
</evidence>
<keyword evidence="11" id="KW-1185">Reference proteome</keyword>
<evidence type="ECO:0000256" key="7">
    <source>
        <dbReference type="ARBA" id="ARBA00023136"/>
    </source>
</evidence>
<evidence type="ECO:0000256" key="1">
    <source>
        <dbReference type="ARBA" id="ARBA00004173"/>
    </source>
</evidence>
<feature type="compositionally biased region" description="Low complexity" evidence="8">
    <location>
        <begin position="214"/>
        <end position="228"/>
    </location>
</feature>
<feature type="transmembrane region" description="Helical" evidence="9">
    <location>
        <begin position="408"/>
        <end position="426"/>
    </location>
</feature>
<evidence type="ECO:0008006" key="12">
    <source>
        <dbReference type="Google" id="ProtNLM"/>
    </source>
</evidence>
<reference evidence="10 11" key="1">
    <citation type="journal article" date="2023" name="bioRxiv">
        <title>High-quality genome assemblies of four members of thePodospora anserinaspecies complex.</title>
        <authorList>
            <person name="Ament-Velasquez S.L."/>
            <person name="Vogan A.A."/>
            <person name="Wallerman O."/>
            <person name="Hartmann F."/>
            <person name="Gautier V."/>
            <person name="Silar P."/>
            <person name="Giraud T."/>
            <person name="Johannesson H."/>
        </authorList>
    </citation>
    <scope>NUCLEOTIDE SEQUENCE [LARGE SCALE GENOMIC DNA]</scope>
    <source>
        <strain evidence="10 11">CBS 415.72m</strain>
    </source>
</reference>
<evidence type="ECO:0000256" key="4">
    <source>
        <dbReference type="ARBA" id="ARBA00022989"/>
    </source>
</evidence>
<evidence type="ECO:0000313" key="11">
    <source>
        <dbReference type="Proteomes" id="UP001323405"/>
    </source>
</evidence>
<protein>
    <recommendedName>
        <fullName evidence="12">MOZ protein represents a chromatin-associated acetyltransferase</fullName>
    </recommendedName>
</protein>
<evidence type="ECO:0000256" key="2">
    <source>
        <dbReference type="ARBA" id="ARBA00004370"/>
    </source>
</evidence>
<keyword evidence="7 9" id="KW-0472">Membrane</keyword>
<feature type="compositionally biased region" description="Polar residues" evidence="8">
    <location>
        <begin position="229"/>
        <end position="239"/>
    </location>
</feature>
<name>A0ABR0G3Y5_9PEZI</name>
<feature type="compositionally biased region" description="Polar residues" evidence="8">
    <location>
        <begin position="127"/>
        <end position="138"/>
    </location>
</feature>
<dbReference type="Proteomes" id="UP001323405">
    <property type="component" value="Unassembled WGS sequence"/>
</dbReference>
<dbReference type="Pfam" id="PF07798">
    <property type="entry name" value="CCDC90-like"/>
    <property type="match status" value="1"/>
</dbReference>
<feature type="region of interest" description="Disordered" evidence="8">
    <location>
        <begin position="432"/>
        <end position="468"/>
    </location>
</feature>
<evidence type="ECO:0000256" key="9">
    <source>
        <dbReference type="SAM" id="Phobius"/>
    </source>
</evidence>
<keyword evidence="6" id="KW-0496">Mitochondrion</keyword>
<accession>A0ABR0G3Y5</accession>
<dbReference type="RefSeq" id="XP_062739409.1">
    <property type="nucleotide sequence ID" value="XM_062893579.1"/>
</dbReference>
<evidence type="ECO:0000313" key="10">
    <source>
        <dbReference type="EMBL" id="KAK4650434.1"/>
    </source>
</evidence>
<feature type="compositionally biased region" description="Pro residues" evidence="8">
    <location>
        <begin position="141"/>
        <end position="155"/>
    </location>
</feature>
<feature type="region of interest" description="Disordered" evidence="8">
    <location>
        <begin position="43"/>
        <end position="241"/>
    </location>
</feature>
<sequence>MATHRLTFLYPHLFKSTARWGEPAIAARGARRKSQHPPAFLCQHQHHGFTSPSAGRQAAFAKRAGKGVEPLPHHETSDLPPKPAQDSKQDGAGKHSQDSKPGDEGKQQDTKQDAPESQQETHHKTIKPTTPADTQTSGPIHDPPPPPPPPPPQPAHDPSTIELPPPSDIDPIIQTKKGSPMDEILHMGPPPSSSPDAPSSPITPSSPSEPPPSTTETTTTTTTTTISSQENATTQQKPKQTYIHHFDSYSLVKHLSSPDQPPKYTLPQSIALMKAIRALLAHNLDNAQSGLVSRSDVDNETYLFRAACSELSTEVRKNRRVADEQLRQQRTHLQHEVDILTQRLNQDLLTLTDSVRGMFNDRKMAVREEQKAVESRIQQINYKISVMLNSDSKSEIEEVRWVLIRRSVLGILFMAVLTLGTLRYATFVNSKRKKEMEQRQKEQEEMRRSNGMKDHSPAPEAAQILAAS</sequence>
<evidence type="ECO:0000256" key="5">
    <source>
        <dbReference type="ARBA" id="ARBA00023054"/>
    </source>
</evidence>
<evidence type="ECO:0000256" key="6">
    <source>
        <dbReference type="ARBA" id="ARBA00023128"/>
    </source>
</evidence>
<dbReference type="InterPro" id="IPR024461">
    <property type="entry name" value="CCDC90-like"/>
</dbReference>
<keyword evidence="3 9" id="KW-0812">Transmembrane</keyword>
<proteinExistence type="predicted"/>
<keyword evidence="4 9" id="KW-1133">Transmembrane helix</keyword>
<gene>
    <name evidence="10" type="ORF">QC762_707370</name>
</gene>
<dbReference type="EMBL" id="JAFFHA010000009">
    <property type="protein sequence ID" value="KAK4650434.1"/>
    <property type="molecule type" value="Genomic_DNA"/>
</dbReference>
<dbReference type="PANTHER" id="PTHR14360">
    <property type="entry name" value="PROTEIN FMP32, MITOCHONDRIAL"/>
    <property type="match status" value="1"/>
</dbReference>
<keyword evidence="5" id="KW-0175">Coiled coil</keyword>
<dbReference type="PANTHER" id="PTHR14360:SF12">
    <property type="entry name" value="MOZ PROTEIN REPRESENTS A CHROMATIN-ASSOCIATED ACETYLTRANSFERASE"/>
    <property type="match status" value="1"/>
</dbReference>
<comment type="subcellular location">
    <subcellularLocation>
        <location evidence="2">Membrane</location>
    </subcellularLocation>
    <subcellularLocation>
        <location evidence="1">Mitochondrion</location>
    </subcellularLocation>
</comment>